<evidence type="ECO:0000256" key="3">
    <source>
        <dbReference type="ARBA" id="ARBA00013109"/>
    </source>
</evidence>
<gene>
    <name evidence="11" type="ORF">FDK22_11605</name>
</gene>
<dbReference type="InterPro" id="IPR039793">
    <property type="entry name" value="UROS/Hem4"/>
</dbReference>
<dbReference type="EC" id="4.2.1.75" evidence="3 9"/>
<dbReference type="SUPFAM" id="SSF69618">
    <property type="entry name" value="HemD-like"/>
    <property type="match status" value="1"/>
</dbReference>
<dbReference type="EMBL" id="VANU01000005">
    <property type="protein sequence ID" value="TLP36886.1"/>
    <property type="molecule type" value="Genomic_DNA"/>
</dbReference>
<keyword evidence="4 9" id="KW-0456">Lyase</keyword>
<dbReference type="CDD" id="cd06578">
    <property type="entry name" value="HemD"/>
    <property type="match status" value="1"/>
</dbReference>
<keyword evidence="5 9" id="KW-0627">Porphyrin biosynthesis</keyword>
<organism evidence="11 12">
    <name type="scientific">Arcobacter arenosus</name>
    <dbReference type="NCBI Taxonomy" id="2576037"/>
    <lineage>
        <taxon>Bacteria</taxon>
        <taxon>Pseudomonadati</taxon>
        <taxon>Campylobacterota</taxon>
        <taxon>Epsilonproteobacteria</taxon>
        <taxon>Campylobacterales</taxon>
        <taxon>Arcobacteraceae</taxon>
        <taxon>Arcobacter</taxon>
    </lineage>
</organism>
<evidence type="ECO:0000256" key="6">
    <source>
        <dbReference type="ARBA" id="ARBA00037589"/>
    </source>
</evidence>
<dbReference type="PROSITE" id="PS00018">
    <property type="entry name" value="EF_HAND_1"/>
    <property type="match status" value="1"/>
</dbReference>
<dbReference type="InterPro" id="IPR018247">
    <property type="entry name" value="EF_Hand_1_Ca_BS"/>
</dbReference>
<evidence type="ECO:0000256" key="2">
    <source>
        <dbReference type="ARBA" id="ARBA00008133"/>
    </source>
</evidence>
<name>A0A5R8XYD4_9BACT</name>
<dbReference type="Gene3D" id="3.40.50.10090">
    <property type="match status" value="2"/>
</dbReference>
<comment type="similarity">
    <text evidence="2 9">Belongs to the uroporphyrinogen-III synthase family.</text>
</comment>
<accession>A0A5R8XYD4</accession>
<dbReference type="InterPro" id="IPR036108">
    <property type="entry name" value="4pyrrol_syn_uPrphyn_synt_sf"/>
</dbReference>
<evidence type="ECO:0000256" key="7">
    <source>
        <dbReference type="ARBA" id="ARBA00040167"/>
    </source>
</evidence>
<evidence type="ECO:0000256" key="1">
    <source>
        <dbReference type="ARBA" id="ARBA00004772"/>
    </source>
</evidence>
<feature type="domain" description="Tetrapyrrole biosynthesis uroporphyrinogen III synthase" evidence="10">
    <location>
        <begin position="106"/>
        <end position="293"/>
    </location>
</feature>
<evidence type="ECO:0000313" key="12">
    <source>
        <dbReference type="Proteomes" id="UP000308901"/>
    </source>
</evidence>
<comment type="pathway">
    <text evidence="1 9">Porphyrin-containing compound metabolism; protoporphyrin-IX biosynthesis; coproporphyrinogen-III from 5-aminolevulinate: step 3/4.</text>
</comment>
<comment type="caution">
    <text evidence="11">The sequence shown here is derived from an EMBL/GenBank/DDBJ whole genome shotgun (WGS) entry which is preliminary data.</text>
</comment>
<sequence length="300" mass="34839">MKNLTKLFDNLKLLYYEYDKYQNKFVKDKDCDKNISYKEFIKLTYELSKNQIQFFIDENGDLVISPKDNFFEHLKQRVKNINYDIKNRNKNIYILSDKNIKYAKNLPLINTKPILDKVDLENYDALIFTSKNAVIHLNSITNQWKKIPSYAISTQTAKQINKFGVKATFVGKEKHGDEFAYELIELLANKKVAYIGAKKIVSNLIDILNENNVSCEHIALYETICIEYEKKIDLPNDSIIIFSSPSTIDAFFKNVNWKNSFRAISIGKTTMKYFPENVNVSVADNTTLESCVQKALNLEK</sequence>
<keyword evidence="12" id="KW-1185">Reference proteome</keyword>
<protein>
    <recommendedName>
        <fullName evidence="7 9">Uroporphyrinogen-III synthase</fullName>
        <ecNumber evidence="3 9">4.2.1.75</ecNumber>
    </recommendedName>
</protein>
<evidence type="ECO:0000259" key="10">
    <source>
        <dbReference type="Pfam" id="PF02602"/>
    </source>
</evidence>
<dbReference type="GO" id="GO:0004852">
    <property type="term" value="F:uroporphyrinogen-III synthase activity"/>
    <property type="evidence" value="ECO:0007669"/>
    <property type="project" value="UniProtKB-UniRule"/>
</dbReference>
<dbReference type="Proteomes" id="UP000308901">
    <property type="component" value="Unassembled WGS sequence"/>
</dbReference>
<dbReference type="PANTHER" id="PTHR38042">
    <property type="entry name" value="UROPORPHYRINOGEN-III SYNTHASE, CHLOROPLASTIC"/>
    <property type="match status" value="1"/>
</dbReference>
<evidence type="ECO:0000313" key="11">
    <source>
        <dbReference type="EMBL" id="TLP36886.1"/>
    </source>
</evidence>
<reference evidence="11 12" key="1">
    <citation type="submission" date="2019-05" db="EMBL/GenBank/DDBJ databases">
        <title>Arcobacter sp. nov., isolated from sea sediment.</title>
        <authorList>
            <person name="Kim W."/>
        </authorList>
    </citation>
    <scope>NUCLEOTIDE SEQUENCE [LARGE SCALE GENOMIC DNA]</scope>
    <source>
        <strain evidence="11 12">CAU 1517</strain>
    </source>
</reference>
<dbReference type="GO" id="GO:0006782">
    <property type="term" value="P:protoporphyrinogen IX biosynthetic process"/>
    <property type="evidence" value="ECO:0007669"/>
    <property type="project" value="UniProtKB-UniRule"/>
</dbReference>
<dbReference type="OrthoDB" id="5328023at2"/>
<proteinExistence type="inferred from homology"/>
<dbReference type="Pfam" id="PF02602">
    <property type="entry name" value="HEM4"/>
    <property type="match status" value="1"/>
</dbReference>
<dbReference type="UniPathway" id="UPA00251">
    <property type="reaction ID" value="UER00320"/>
</dbReference>
<evidence type="ECO:0000256" key="5">
    <source>
        <dbReference type="ARBA" id="ARBA00023244"/>
    </source>
</evidence>
<dbReference type="GO" id="GO:0006780">
    <property type="term" value="P:uroporphyrinogen III biosynthetic process"/>
    <property type="evidence" value="ECO:0007669"/>
    <property type="project" value="UniProtKB-UniRule"/>
</dbReference>
<comment type="function">
    <text evidence="6 9">Catalyzes cyclization of the linear tetrapyrrole, hydroxymethylbilane, to the macrocyclic uroporphyrinogen III.</text>
</comment>
<dbReference type="PANTHER" id="PTHR38042:SF1">
    <property type="entry name" value="UROPORPHYRINOGEN-III SYNTHASE, CHLOROPLASTIC"/>
    <property type="match status" value="1"/>
</dbReference>
<evidence type="ECO:0000256" key="9">
    <source>
        <dbReference type="RuleBase" id="RU366031"/>
    </source>
</evidence>
<dbReference type="RefSeq" id="WP_138153140.1">
    <property type="nucleotide sequence ID" value="NZ_VANU01000005.1"/>
</dbReference>
<evidence type="ECO:0000256" key="8">
    <source>
        <dbReference type="ARBA" id="ARBA00048617"/>
    </source>
</evidence>
<evidence type="ECO:0000256" key="4">
    <source>
        <dbReference type="ARBA" id="ARBA00023239"/>
    </source>
</evidence>
<dbReference type="AlphaFoldDB" id="A0A5R8XYD4"/>
<dbReference type="InterPro" id="IPR003754">
    <property type="entry name" value="4pyrrol_synth_uPrphyn_synth"/>
</dbReference>
<comment type="catalytic activity">
    <reaction evidence="8 9">
        <text>hydroxymethylbilane = uroporphyrinogen III + H2O</text>
        <dbReference type="Rhea" id="RHEA:18965"/>
        <dbReference type="ChEBI" id="CHEBI:15377"/>
        <dbReference type="ChEBI" id="CHEBI:57308"/>
        <dbReference type="ChEBI" id="CHEBI:57845"/>
        <dbReference type="EC" id="4.2.1.75"/>
    </reaction>
</comment>